<dbReference type="SUPFAM" id="SSF53254">
    <property type="entry name" value="Phosphoglycerate mutase-like"/>
    <property type="match status" value="1"/>
</dbReference>
<keyword evidence="2" id="KW-1133">Transmembrane helix</keyword>
<dbReference type="PANTHER" id="PTHR48100">
    <property type="entry name" value="BROAD-SPECIFICITY PHOSPHATASE YOR283W-RELATED"/>
    <property type="match status" value="1"/>
</dbReference>
<dbReference type="GO" id="GO:0016791">
    <property type="term" value="F:phosphatase activity"/>
    <property type="evidence" value="ECO:0007669"/>
    <property type="project" value="TreeGrafter"/>
</dbReference>
<dbReference type="Proteomes" id="UP000256328">
    <property type="component" value="Unassembled WGS sequence"/>
</dbReference>
<dbReference type="CDD" id="cd07067">
    <property type="entry name" value="HP_PGM_like"/>
    <property type="match status" value="1"/>
</dbReference>
<keyword evidence="4" id="KW-1185">Reference proteome</keyword>
<dbReference type="EMBL" id="PDLN01000003">
    <property type="protein sequence ID" value="RDW91376.1"/>
    <property type="molecule type" value="Genomic_DNA"/>
</dbReference>
<evidence type="ECO:0000313" key="4">
    <source>
        <dbReference type="Proteomes" id="UP000256328"/>
    </source>
</evidence>
<dbReference type="SMART" id="SM00855">
    <property type="entry name" value="PGAM"/>
    <property type="match status" value="1"/>
</dbReference>
<name>A0A3D8SYL1_9HELO</name>
<dbReference type="InterPro" id="IPR050275">
    <property type="entry name" value="PGM_Phosphatase"/>
</dbReference>
<gene>
    <name evidence="3" type="ORF">BP5796_02541</name>
</gene>
<reference evidence="3 4" key="1">
    <citation type="journal article" date="2018" name="IMA Fungus">
        <title>IMA Genome-F 9: Draft genome sequence of Annulohypoxylon stygium, Aspergillus mulundensis, Berkeleyomyces basicola (syn. Thielaviopsis basicola), Ceratocystis smalleyi, two Cercospora beticola strains, Coleophoma cylindrospora, Fusarium fracticaudum, Phialophora cf. hyalina, and Morchella septimelata.</title>
        <authorList>
            <person name="Wingfield B.D."/>
            <person name="Bills G.F."/>
            <person name="Dong Y."/>
            <person name="Huang W."/>
            <person name="Nel W.J."/>
            <person name="Swalarsk-Parry B.S."/>
            <person name="Vaghefi N."/>
            <person name="Wilken P.M."/>
            <person name="An Z."/>
            <person name="de Beer Z.W."/>
            <person name="De Vos L."/>
            <person name="Chen L."/>
            <person name="Duong T.A."/>
            <person name="Gao Y."/>
            <person name="Hammerbacher A."/>
            <person name="Kikkert J.R."/>
            <person name="Li Y."/>
            <person name="Li H."/>
            <person name="Li K."/>
            <person name="Li Q."/>
            <person name="Liu X."/>
            <person name="Ma X."/>
            <person name="Naidoo K."/>
            <person name="Pethybridge S.J."/>
            <person name="Sun J."/>
            <person name="Steenkamp E.T."/>
            <person name="van der Nest M.A."/>
            <person name="van Wyk S."/>
            <person name="Wingfield M.J."/>
            <person name="Xiong C."/>
            <person name="Yue Q."/>
            <person name="Zhang X."/>
        </authorList>
    </citation>
    <scope>NUCLEOTIDE SEQUENCE [LARGE SCALE GENOMIC DNA]</scope>
    <source>
        <strain evidence="3 4">BP5796</strain>
    </source>
</reference>
<dbReference type="PANTHER" id="PTHR48100:SF32">
    <property type="entry name" value="ANCHORED PROTEIN, PUTATIVE (AFU_ORTHOLOGUE AFUA_1G10590)-RELATED"/>
    <property type="match status" value="1"/>
</dbReference>
<comment type="caution">
    <text evidence="3">The sequence shown here is derived from an EMBL/GenBank/DDBJ whole genome shotgun (WGS) entry which is preliminary data.</text>
</comment>
<dbReference type="OrthoDB" id="496981at2759"/>
<evidence type="ECO:0000256" key="1">
    <source>
        <dbReference type="SAM" id="MobiDB-lite"/>
    </source>
</evidence>
<feature type="compositionally biased region" description="Polar residues" evidence="1">
    <location>
        <begin position="1"/>
        <end position="18"/>
    </location>
</feature>
<evidence type="ECO:0000313" key="3">
    <source>
        <dbReference type="EMBL" id="RDW91376.1"/>
    </source>
</evidence>
<dbReference type="GO" id="GO:0005737">
    <property type="term" value="C:cytoplasm"/>
    <property type="evidence" value="ECO:0007669"/>
    <property type="project" value="TreeGrafter"/>
</dbReference>
<dbReference type="AlphaFoldDB" id="A0A3D8SYL1"/>
<sequence>MAPSQSYHRLPGSGTSPKIRNHPSRRHSWYRKEVVVPVLFFAAVFIALVLTMDTSTPSQEGRGHTHIVYSTVTGYFQQDNPKTDPKTFDYTKSNFGLIDREYATDAVVDPQRKKTQWERFEQQVTAWNSEAKKTGKKVSYKLLYLGRHGQGFHNVAETFYGTKAWDCYYSLLNGNSTSTWADAHLTDVGIAQARANAQFWTSQIQTQKMPTADTYYTSPLTRCLQTCNETFASVPLPAGAAPFAPVIKELFREAIGVHTCDRRSSRTYLASLFPRWSFEDGFAEDDPLWDAELRETNRAMDVRTKRVLDDVFAHDEGTWLSVTAHSGEIGSLLRVLGHRDFGLGTGEAIPVLVRAEWKEGVGPVLDGGEWMRPVTCKEPPVMAKEA</sequence>
<dbReference type="InterPro" id="IPR029033">
    <property type="entry name" value="His_PPase_superfam"/>
</dbReference>
<protein>
    <submittedName>
        <fullName evidence="3">Phosphoglycerate mutase family protein</fullName>
    </submittedName>
</protein>
<evidence type="ECO:0000256" key="2">
    <source>
        <dbReference type="SAM" id="Phobius"/>
    </source>
</evidence>
<accession>A0A3D8SYL1</accession>
<organism evidence="3 4">
    <name type="scientific">Coleophoma crateriformis</name>
    <dbReference type="NCBI Taxonomy" id="565419"/>
    <lineage>
        <taxon>Eukaryota</taxon>
        <taxon>Fungi</taxon>
        <taxon>Dikarya</taxon>
        <taxon>Ascomycota</taxon>
        <taxon>Pezizomycotina</taxon>
        <taxon>Leotiomycetes</taxon>
        <taxon>Helotiales</taxon>
        <taxon>Dermateaceae</taxon>
        <taxon>Coleophoma</taxon>
    </lineage>
</organism>
<proteinExistence type="predicted"/>
<dbReference type="InterPro" id="IPR013078">
    <property type="entry name" value="His_Pase_superF_clade-1"/>
</dbReference>
<dbReference type="Gene3D" id="3.40.50.1240">
    <property type="entry name" value="Phosphoglycerate mutase-like"/>
    <property type="match status" value="1"/>
</dbReference>
<keyword evidence="2" id="KW-0472">Membrane</keyword>
<keyword evidence="2" id="KW-0812">Transmembrane</keyword>
<dbReference type="Pfam" id="PF00300">
    <property type="entry name" value="His_Phos_1"/>
    <property type="match status" value="1"/>
</dbReference>
<feature type="transmembrane region" description="Helical" evidence="2">
    <location>
        <begin position="34"/>
        <end position="52"/>
    </location>
</feature>
<feature type="region of interest" description="Disordered" evidence="1">
    <location>
        <begin position="1"/>
        <end position="24"/>
    </location>
</feature>